<evidence type="ECO:0008006" key="4">
    <source>
        <dbReference type="Google" id="ProtNLM"/>
    </source>
</evidence>
<sequence>MQRLLFVGAATVVLLTGCSAAAPPEASGIDPRCREAYPAVDYATLGYTGSPDESLLTLRPDQWPAVPDFAVFCWSTLSAAEEVAYYAIDTEVPYGELYDYYEESFGDLGIHGRAPSDTGELLTGVFPPEHSYFVDYEPQDAYSITWALQGEYSD</sequence>
<reference evidence="2 3" key="1">
    <citation type="submission" date="2023-04" db="EMBL/GenBank/DDBJ databases">
        <title>Genome Encyclopedia of Bacteria and Archaea VI: Functional Genomics of Type Strains.</title>
        <authorList>
            <person name="Whitman W."/>
        </authorList>
    </citation>
    <scope>NUCLEOTIDE SEQUENCE [LARGE SCALE GENOMIC DNA]</scope>
    <source>
        <strain evidence="2 3">SG_E_30_P1</strain>
    </source>
</reference>
<accession>A0ABT6KJ82</accession>
<comment type="caution">
    <text evidence="2">The sequence shown here is derived from an EMBL/GenBank/DDBJ whole genome shotgun (WGS) entry which is preliminary data.</text>
</comment>
<evidence type="ECO:0000256" key="1">
    <source>
        <dbReference type="SAM" id="SignalP"/>
    </source>
</evidence>
<keyword evidence="3" id="KW-1185">Reference proteome</keyword>
<evidence type="ECO:0000313" key="2">
    <source>
        <dbReference type="EMBL" id="MDH6179983.1"/>
    </source>
</evidence>
<feature type="chain" id="PRO_5045093665" description="Lipoprotein" evidence="1">
    <location>
        <begin position="22"/>
        <end position="154"/>
    </location>
</feature>
<feature type="signal peptide" evidence="1">
    <location>
        <begin position="1"/>
        <end position="21"/>
    </location>
</feature>
<gene>
    <name evidence="2" type="ORF">M2152_000165</name>
</gene>
<dbReference type="PROSITE" id="PS51257">
    <property type="entry name" value="PROKAR_LIPOPROTEIN"/>
    <property type="match status" value="1"/>
</dbReference>
<keyword evidence="1" id="KW-0732">Signal</keyword>
<proteinExistence type="predicted"/>
<dbReference type="EMBL" id="JARXVQ010000001">
    <property type="protein sequence ID" value="MDH6179983.1"/>
    <property type="molecule type" value="Genomic_DNA"/>
</dbReference>
<organism evidence="2 3">
    <name type="scientific">Antiquaquibacter oligotrophicus</name>
    <dbReference type="NCBI Taxonomy" id="2880260"/>
    <lineage>
        <taxon>Bacteria</taxon>
        <taxon>Bacillati</taxon>
        <taxon>Actinomycetota</taxon>
        <taxon>Actinomycetes</taxon>
        <taxon>Micrococcales</taxon>
        <taxon>Microbacteriaceae</taxon>
        <taxon>Antiquaquibacter</taxon>
    </lineage>
</organism>
<evidence type="ECO:0000313" key="3">
    <source>
        <dbReference type="Proteomes" id="UP001160142"/>
    </source>
</evidence>
<dbReference type="Proteomes" id="UP001160142">
    <property type="component" value="Unassembled WGS sequence"/>
</dbReference>
<name>A0ABT6KJ82_9MICO</name>
<dbReference type="RefSeq" id="WP_322132352.1">
    <property type="nucleotide sequence ID" value="NZ_CP085036.1"/>
</dbReference>
<protein>
    <recommendedName>
        <fullName evidence="4">Lipoprotein</fullName>
    </recommendedName>
</protein>